<evidence type="ECO:0000256" key="1">
    <source>
        <dbReference type="ARBA" id="ARBA00006290"/>
    </source>
</evidence>
<dbReference type="AlphaFoldDB" id="A0A443SUB3"/>
<comment type="caution">
    <text evidence="3">The sequence shown here is derived from an EMBL/GenBank/DDBJ whole genome shotgun (WGS) entry which is preliminary data.</text>
</comment>
<dbReference type="GO" id="GO:0071203">
    <property type="term" value="C:WASH complex"/>
    <property type="evidence" value="ECO:0007669"/>
    <property type="project" value="InterPro"/>
</dbReference>
<dbReference type="Proteomes" id="UP000288716">
    <property type="component" value="Unassembled WGS sequence"/>
</dbReference>
<organism evidence="3 4">
    <name type="scientific">Leptotrombidium deliense</name>
    <dbReference type="NCBI Taxonomy" id="299467"/>
    <lineage>
        <taxon>Eukaryota</taxon>
        <taxon>Metazoa</taxon>
        <taxon>Ecdysozoa</taxon>
        <taxon>Arthropoda</taxon>
        <taxon>Chelicerata</taxon>
        <taxon>Arachnida</taxon>
        <taxon>Acari</taxon>
        <taxon>Acariformes</taxon>
        <taxon>Trombidiformes</taxon>
        <taxon>Prostigmata</taxon>
        <taxon>Anystina</taxon>
        <taxon>Parasitengona</taxon>
        <taxon>Trombiculoidea</taxon>
        <taxon>Trombiculidae</taxon>
        <taxon>Leptotrombidium</taxon>
    </lineage>
</organism>
<dbReference type="STRING" id="299467.A0A443SUB3"/>
<gene>
    <name evidence="3" type="ORF">B4U80_00070</name>
</gene>
<dbReference type="EMBL" id="NCKV01000269">
    <property type="protein sequence ID" value="RWS31111.1"/>
    <property type="molecule type" value="Genomic_DNA"/>
</dbReference>
<dbReference type="PANTHER" id="PTHR13015:SF0">
    <property type="entry name" value="WASH COMPLEX SUBUNIT 3"/>
    <property type="match status" value="1"/>
</dbReference>
<name>A0A443SUB3_9ACAR</name>
<dbReference type="VEuPathDB" id="VectorBase:LDEU000927"/>
<reference evidence="3 4" key="1">
    <citation type="journal article" date="2018" name="Gigascience">
        <title>Genomes of trombidid mites reveal novel predicted allergens and laterally-transferred genes associated with secondary metabolism.</title>
        <authorList>
            <person name="Dong X."/>
            <person name="Chaisiri K."/>
            <person name="Xia D."/>
            <person name="Armstrong S.D."/>
            <person name="Fang Y."/>
            <person name="Donnelly M.J."/>
            <person name="Kadowaki T."/>
            <person name="McGarry J.W."/>
            <person name="Darby A.C."/>
            <person name="Makepeace B.L."/>
        </authorList>
    </citation>
    <scope>NUCLEOTIDE SEQUENCE [LARGE SCALE GENOMIC DNA]</scope>
    <source>
        <strain evidence="3">UoL-UT</strain>
    </source>
</reference>
<keyword evidence="4" id="KW-1185">Reference proteome</keyword>
<evidence type="ECO:0000256" key="2">
    <source>
        <dbReference type="SAM" id="MobiDB-lite"/>
    </source>
</evidence>
<comment type="similarity">
    <text evidence="1">Belongs to the CCDC53 family.</text>
</comment>
<evidence type="ECO:0000313" key="4">
    <source>
        <dbReference type="Proteomes" id="UP000288716"/>
    </source>
</evidence>
<proteinExistence type="inferred from homology"/>
<dbReference type="Pfam" id="PF10152">
    <property type="entry name" value="CCDC53"/>
    <property type="match status" value="1"/>
</dbReference>
<protein>
    <submittedName>
        <fullName evidence="3">WASH complex subunit CCDC53-like protein</fullName>
    </submittedName>
</protein>
<dbReference type="PANTHER" id="PTHR13015">
    <property type="entry name" value="PROTEIN AD-016-RELATED"/>
    <property type="match status" value="1"/>
</dbReference>
<dbReference type="GO" id="GO:0006887">
    <property type="term" value="P:exocytosis"/>
    <property type="evidence" value="ECO:0007669"/>
    <property type="project" value="TreeGrafter"/>
</dbReference>
<evidence type="ECO:0000313" key="3">
    <source>
        <dbReference type="EMBL" id="RWS31111.1"/>
    </source>
</evidence>
<dbReference type="GO" id="GO:0030041">
    <property type="term" value="P:actin filament polymerization"/>
    <property type="evidence" value="ECO:0007669"/>
    <property type="project" value="TreeGrafter"/>
</dbReference>
<dbReference type="OrthoDB" id="268027at2759"/>
<feature type="region of interest" description="Disordered" evidence="2">
    <location>
        <begin position="90"/>
        <end position="127"/>
    </location>
</feature>
<feature type="compositionally biased region" description="Polar residues" evidence="2">
    <location>
        <begin position="90"/>
        <end position="101"/>
    </location>
</feature>
<sequence>MSSIQQLQQSHVDLCKVSPIEKNRLIAFVNHFVVSVVKHLNYMTNLVDSRLNILNDKLNICHANLVILETKLNSVSGLAAASTPEKLQTETQLVSSHSEPTIENPPTKVEENERNDLKRENNEEVSTEVTVNDEEVRDETDEANNELLSKYYKMMRIGVPLGAVQQKMIAEGLDPTLLKV</sequence>
<feature type="compositionally biased region" description="Basic and acidic residues" evidence="2">
    <location>
        <begin position="108"/>
        <end position="122"/>
    </location>
</feature>
<dbReference type="InterPro" id="IPR019309">
    <property type="entry name" value="WASHC3"/>
</dbReference>
<accession>A0A443SUB3</accession>